<name>A0A1D1VFC7_RAMVA</name>
<reference evidence="1 2" key="1">
    <citation type="journal article" date="2016" name="Nat. Commun.">
        <title>Extremotolerant tardigrade genome and improved radiotolerance of human cultured cells by tardigrade-unique protein.</title>
        <authorList>
            <person name="Hashimoto T."/>
            <person name="Horikawa D.D."/>
            <person name="Saito Y."/>
            <person name="Kuwahara H."/>
            <person name="Kozuka-Hata H."/>
            <person name="Shin-I T."/>
            <person name="Minakuchi Y."/>
            <person name="Ohishi K."/>
            <person name="Motoyama A."/>
            <person name="Aizu T."/>
            <person name="Enomoto A."/>
            <person name="Kondo K."/>
            <person name="Tanaka S."/>
            <person name="Hara Y."/>
            <person name="Koshikawa S."/>
            <person name="Sagara H."/>
            <person name="Miura T."/>
            <person name="Yokobori S."/>
            <person name="Miyagawa K."/>
            <person name="Suzuki Y."/>
            <person name="Kubo T."/>
            <person name="Oyama M."/>
            <person name="Kohara Y."/>
            <person name="Fujiyama A."/>
            <person name="Arakawa K."/>
            <person name="Katayama T."/>
            <person name="Toyoda A."/>
            <person name="Kunieda T."/>
        </authorList>
    </citation>
    <scope>NUCLEOTIDE SEQUENCE [LARGE SCALE GENOMIC DNA]</scope>
    <source>
        <strain evidence="1 2">YOKOZUNA-1</strain>
    </source>
</reference>
<accession>A0A1D1VFC7</accession>
<organism evidence="1 2">
    <name type="scientific">Ramazzottius varieornatus</name>
    <name type="common">Water bear</name>
    <name type="synonym">Tardigrade</name>
    <dbReference type="NCBI Taxonomy" id="947166"/>
    <lineage>
        <taxon>Eukaryota</taxon>
        <taxon>Metazoa</taxon>
        <taxon>Ecdysozoa</taxon>
        <taxon>Tardigrada</taxon>
        <taxon>Eutardigrada</taxon>
        <taxon>Parachela</taxon>
        <taxon>Hypsibioidea</taxon>
        <taxon>Ramazzottiidae</taxon>
        <taxon>Ramazzottius</taxon>
    </lineage>
</organism>
<evidence type="ECO:0000313" key="1">
    <source>
        <dbReference type="EMBL" id="GAV00340.1"/>
    </source>
</evidence>
<dbReference type="Proteomes" id="UP000186922">
    <property type="component" value="Unassembled WGS sequence"/>
</dbReference>
<protein>
    <submittedName>
        <fullName evidence="1">Uncharacterized protein</fullName>
    </submittedName>
</protein>
<comment type="caution">
    <text evidence="1">The sequence shown here is derived from an EMBL/GenBank/DDBJ whole genome shotgun (WGS) entry which is preliminary data.</text>
</comment>
<gene>
    <name evidence="1" type="primary">RvY_11205</name>
    <name evidence="1" type="synonym">RvY_11205.1</name>
    <name evidence="1" type="ORF">RvY_11205-1</name>
</gene>
<proteinExistence type="predicted"/>
<dbReference type="AlphaFoldDB" id="A0A1D1VFC7"/>
<keyword evidence="2" id="KW-1185">Reference proteome</keyword>
<dbReference type="EMBL" id="BDGG01000006">
    <property type="protein sequence ID" value="GAV00340.1"/>
    <property type="molecule type" value="Genomic_DNA"/>
</dbReference>
<sequence>MSGREYAHCAFQGHRRRVGSGQQRHLHPGGQLAQVVPHSANQLLLFGCRAEQQGSLRIFLTNGTIGCQSDQSHGRHGATLQLDLHFHRLRRIGLRHTGFQCSSAAFGRQENLHRRP</sequence>
<evidence type="ECO:0000313" key="2">
    <source>
        <dbReference type="Proteomes" id="UP000186922"/>
    </source>
</evidence>